<protein>
    <recommendedName>
        <fullName evidence="4">NlpC/P60 domain-containing protein</fullName>
    </recommendedName>
</protein>
<feature type="region of interest" description="Disordered" evidence="1">
    <location>
        <begin position="254"/>
        <end position="275"/>
    </location>
</feature>
<evidence type="ECO:0000256" key="1">
    <source>
        <dbReference type="SAM" id="MobiDB-lite"/>
    </source>
</evidence>
<keyword evidence="3" id="KW-1185">Reference proteome</keyword>
<feature type="region of interest" description="Disordered" evidence="1">
    <location>
        <begin position="29"/>
        <end position="57"/>
    </location>
</feature>
<proteinExistence type="predicted"/>
<comment type="caution">
    <text evidence="2">The sequence shown here is derived from an EMBL/GenBank/DDBJ whole genome shotgun (WGS) entry which is preliminary data.</text>
</comment>
<evidence type="ECO:0008006" key="4">
    <source>
        <dbReference type="Google" id="ProtNLM"/>
    </source>
</evidence>
<feature type="compositionally biased region" description="Low complexity" evidence="1">
    <location>
        <begin position="266"/>
        <end position="275"/>
    </location>
</feature>
<gene>
    <name evidence="2" type="ORF">SO694_00002827</name>
</gene>
<dbReference type="PANTHER" id="PTHR47664:SF1">
    <property type="entry name" value="CHROMOSOME UNDETERMINED SCAFFOLD_14, WHOLE GENOME SHOTGUN SEQUENCE"/>
    <property type="match status" value="1"/>
</dbReference>
<dbReference type="EMBL" id="JBBJCI010000034">
    <property type="protein sequence ID" value="KAK7253865.1"/>
    <property type="molecule type" value="Genomic_DNA"/>
</dbReference>
<dbReference type="PANTHER" id="PTHR47664">
    <property type="entry name" value="NLPC_P60 DOMAIN-CONTAINING PROTEIN"/>
    <property type="match status" value="1"/>
</dbReference>
<accession>A0ABR1GCL8</accession>
<dbReference type="Gene3D" id="3.90.1720.10">
    <property type="entry name" value="endopeptidase domain like (from Nostoc punctiforme)"/>
    <property type="match status" value="1"/>
</dbReference>
<evidence type="ECO:0000313" key="3">
    <source>
        <dbReference type="Proteomes" id="UP001363151"/>
    </source>
</evidence>
<name>A0ABR1GCL8_AURAN</name>
<organism evidence="2 3">
    <name type="scientific">Aureococcus anophagefferens</name>
    <name type="common">Harmful bloom alga</name>
    <dbReference type="NCBI Taxonomy" id="44056"/>
    <lineage>
        <taxon>Eukaryota</taxon>
        <taxon>Sar</taxon>
        <taxon>Stramenopiles</taxon>
        <taxon>Ochrophyta</taxon>
        <taxon>Pelagophyceae</taxon>
        <taxon>Pelagomonadales</taxon>
        <taxon>Pelagomonadaceae</taxon>
        <taxon>Aureococcus</taxon>
    </lineage>
</organism>
<feature type="compositionally biased region" description="Acidic residues" evidence="1">
    <location>
        <begin position="254"/>
        <end position="265"/>
    </location>
</feature>
<dbReference type="SUPFAM" id="SSF54001">
    <property type="entry name" value="Cysteine proteinases"/>
    <property type="match status" value="1"/>
</dbReference>
<sequence>MGVLTPQNRADELEGADAPSLQDAFAKFRRGRRKTKPTVPASELKVRAAARRAADPAGDKARLRKKFIEKLKTYVGVPYAERYHKPGDALHGRPLYLDCCGLIRRAAQEMRADFGFDLGHWNQAYQFATCPTAREFPATVEPGDLLFVKGTYFKGRKKPQKGDVVHVEVFLGSEFGAGPKSTLSSRDHYGCVEIHDSFEYDSPWYAITALEWRSLDDWLEGRCDPVAMPGCFADHDPYGDAALRLGKKSIFDEAADGDDESDDGDGAAALAADAA</sequence>
<evidence type="ECO:0000313" key="2">
    <source>
        <dbReference type="EMBL" id="KAK7253865.1"/>
    </source>
</evidence>
<reference evidence="2 3" key="1">
    <citation type="submission" date="2024-03" db="EMBL/GenBank/DDBJ databases">
        <title>Aureococcus anophagefferens CCMP1851 and Kratosvirus quantuckense: Draft genome of a second virus-susceptible host strain in the model system.</title>
        <authorList>
            <person name="Chase E."/>
            <person name="Truchon A.R."/>
            <person name="Schepens W."/>
            <person name="Wilhelm S.W."/>
        </authorList>
    </citation>
    <scope>NUCLEOTIDE SEQUENCE [LARGE SCALE GENOMIC DNA]</scope>
    <source>
        <strain evidence="2 3">CCMP1851</strain>
    </source>
</reference>
<dbReference type="Proteomes" id="UP001363151">
    <property type="component" value="Unassembled WGS sequence"/>
</dbReference>
<dbReference type="InterPro" id="IPR038765">
    <property type="entry name" value="Papain-like_cys_pep_sf"/>
</dbReference>